<keyword evidence="5 7" id="KW-1133">Transmembrane helix</keyword>
<dbReference type="GO" id="GO:0022857">
    <property type="term" value="F:transmembrane transporter activity"/>
    <property type="evidence" value="ECO:0007669"/>
    <property type="project" value="InterPro"/>
</dbReference>
<dbReference type="NCBIfam" id="TIGR01726">
    <property type="entry name" value="HEQRo_perm_3TM"/>
    <property type="match status" value="1"/>
</dbReference>
<dbReference type="GO" id="GO:0043190">
    <property type="term" value="C:ATP-binding cassette (ABC) transporter complex"/>
    <property type="evidence" value="ECO:0007669"/>
    <property type="project" value="InterPro"/>
</dbReference>
<dbReference type="SUPFAM" id="SSF161098">
    <property type="entry name" value="MetI-like"/>
    <property type="match status" value="1"/>
</dbReference>
<accession>A0A455UC82</accession>
<reference evidence="8 9" key="1">
    <citation type="journal article" date="2019" name="Microbiol. Resour. Announc.">
        <title>Complete Genome Sequence of Halomonas sulfidaeris Strain Esulfide1 Isolated from a Metal Sulfide Rock at a Depth of 2,200 Meters, Obtained Using Nanopore Sequencing.</title>
        <authorList>
            <person name="Saito M."/>
            <person name="Nishigata A."/>
            <person name="Galipon J."/>
            <person name="Arakawa K."/>
        </authorList>
    </citation>
    <scope>NUCLEOTIDE SEQUENCE [LARGE SCALE GENOMIC DNA]</scope>
    <source>
        <strain evidence="8 9">ATCC BAA-803</strain>
    </source>
</reference>
<proteinExistence type="predicted"/>
<keyword evidence="3" id="KW-1003">Cell membrane</keyword>
<dbReference type="GO" id="GO:0006865">
    <property type="term" value="P:amino acid transport"/>
    <property type="evidence" value="ECO:0007669"/>
    <property type="project" value="TreeGrafter"/>
</dbReference>
<dbReference type="KEGG" id="hsr:HSBAA_51560"/>
<feature type="transmembrane region" description="Helical" evidence="7">
    <location>
        <begin position="20"/>
        <end position="43"/>
    </location>
</feature>
<sequence length="93" mass="10690">MIEFTFWDILRNLLLATRWTILLSLIAFVGGATVGLLLTFMRLSSNRWLQRLTSLYVDLFQGTPLLMQLFLIFFGAAALGQSRFQPGWRLPSH</sequence>
<evidence type="ECO:0000313" key="9">
    <source>
        <dbReference type="Proteomes" id="UP000320231"/>
    </source>
</evidence>
<feature type="transmembrane region" description="Helical" evidence="7">
    <location>
        <begin position="55"/>
        <end position="79"/>
    </location>
</feature>
<name>A0A455UC82_9GAMM</name>
<evidence type="ECO:0000256" key="6">
    <source>
        <dbReference type="ARBA" id="ARBA00023136"/>
    </source>
</evidence>
<evidence type="ECO:0000256" key="4">
    <source>
        <dbReference type="ARBA" id="ARBA00022692"/>
    </source>
</evidence>
<evidence type="ECO:0000256" key="1">
    <source>
        <dbReference type="ARBA" id="ARBA00004429"/>
    </source>
</evidence>
<dbReference type="Proteomes" id="UP000320231">
    <property type="component" value="Chromosome"/>
</dbReference>
<evidence type="ECO:0000313" key="8">
    <source>
        <dbReference type="EMBL" id="BBI63850.1"/>
    </source>
</evidence>
<dbReference type="InterPro" id="IPR035906">
    <property type="entry name" value="MetI-like_sf"/>
</dbReference>
<dbReference type="PANTHER" id="PTHR30614">
    <property type="entry name" value="MEMBRANE COMPONENT OF AMINO ACID ABC TRANSPORTER"/>
    <property type="match status" value="1"/>
</dbReference>
<protein>
    <recommendedName>
        <fullName evidence="10">ABC transmembrane type-1 domain-containing protein</fullName>
    </recommendedName>
</protein>
<dbReference type="InterPro" id="IPR010065">
    <property type="entry name" value="AA_ABC_transptr_permease_3TM"/>
</dbReference>
<keyword evidence="2" id="KW-0813">Transport</keyword>
<dbReference type="Gene3D" id="1.10.3720.10">
    <property type="entry name" value="MetI-like"/>
    <property type="match status" value="1"/>
</dbReference>
<organism evidence="8 9">
    <name type="scientific">Vreelandella sulfidaeris</name>
    <dbReference type="NCBI Taxonomy" id="115553"/>
    <lineage>
        <taxon>Bacteria</taxon>
        <taxon>Pseudomonadati</taxon>
        <taxon>Pseudomonadota</taxon>
        <taxon>Gammaproteobacteria</taxon>
        <taxon>Oceanospirillales</taxon>
        <taxon>Halomonadaceae</taxon>
        <taxon>Vreelandella</taxon>
    </lineage>
</organism>
<evidence type="ECO:0000256" key="5">
    <source>
        <dbReference type="ARBA" id="ARBA00022989"/>
    </source>
</evidence>
<evidence type="ECO:0000256" key="2">
    <source>
        <dbReference type="ARBA" id="ARBA00022448"/>
    </source>
</evidence>
<dbReference type="InterPro" id="IPR043429">
    <property type="entry name" value="ArtM/GltK/GlnP/TcyL/YhdX-like"/>
</dbReference>
<dbReference type="EMBL" id="AP019514">
    <property type="protein sequence ID" value="BBI63850.1"/>
    <property type="molecule type" value="Genomic_DNA"/>
</dbReference>
<gene>
    <name evidence="8" type="ORF">HSBAA_51560</name>
</gene>
<evidence type="ECO:0000256" key="3">
    <source>
        <dbReference type="ARBA" id="ARBA00022475"/>
    </source>
</evidence>
<comment type="subcellular location">
    <subcellularLocation>
        <location evidence="1">Cell inner membrane</location>
        <topology evidence="1">Multi-pass membrane protein</topology>
    </subcellularLocation>
</comment>
<dbReference type="PANTHER" id="PTHR30614:SF34">
    <property type="entry name" value="BLR6398 PROTEIN"/>
    <property type="match status" value="1"/>
</dbReference>
<evidence type="ECO:0000256" key="7">
    <source>
        <dbReference type="SAM" id="Phobius"/>
    </source>
</evidence>
<keyword evidence="4 7" id="KW-0812">Transmembrane</keyword>
<dbReference type="AlphaFoldDB" id="A0A455UC82"/>
<keyword evidence="6 7" id="KW-0472">Membrane</keyword>
<evidence type="ECO:0008006" key="10">
    <source>
        <dbReference type="Google" id="ProtNLM"/>
    </source>
</evidence>